<feature type="chain" id="PRO_5037817324" description="DUF4168 domain-containing protein" evidence="1">
    <location>
        <begin position="25"/>
        <end position="142"/>
    </location>
</feature>
<feature type="domain" description="DUF4168" evidence="2">
    <location>
        <begin position="48"/>
        <end position="124"/>
    </location>
</feature>
<accession>A0A918MX20</accession>
<proteinExistence type="predicted"/>
<evidence type="ECO:0000313" key="3">
    <source>
        <dbReference type="EMBL" id="GGW81170.1"/>
    </source>
</evidence>
<dbReference type="Proteomes" id="UP000631300">
    <property type="component" value="Unassembled WGS sequence"/>
</dbReference>
<keyword evidence="4" id="KW-1185">Reference proteome</keyword>
<feature type="signal peptide" evidence="1">
    <location>
        <begin position="1"/>
        <end position="24"/>
    </location>
</feature>
<evidence type="ECO:0000259" key="2">
    <source>
        <dbReference type="Pfam" id="PF13767"/>
    </source>
</evidence>
<sequence>MKLVKTSLLSAILATGLVSGAAIAQEKSTNKSQAPAMKQQQAPQIEVSEKQVDDFVDAYVAVQTIGQQYKAKIQGAGDKAKAQELQQQARGEMKSAITDTGLDLDEYKQIAMAANQDESLRNRISTAINEVVQAKRAEQTGS</sequence>
<dbReference type="InterPro" id="IPR025433">
    <property type="entry name" value="DUF4168"/>
</dbReference>
<reference evidence="3" key="1">
    <citation type="journal article" date="2014" name="Int. J. Syst. Evol. Microbiol.">
        <title>Complete genome sequence of Corynebacterium casei LMG S-19264T (=DSM 44701T), isolated from a smear-ripened cheese.</title>
        <authorList>
            <consortium name="US DOE Joint Genome Institute (JGI-PGF)"/>
            <person name="Walter F."/>
            <person name="Albersmeier A."/>
            <person name="Kalinowski J."/>
            <person name="Ruckert C."/>
        </authorList>
    </citation>
    <scope>NUCLEOTIDE SEQUENCE</scope>
    <source>
        <strain evidence="3">KCTC 22164</strain>
    </source>
</reference>
<comment type="caution">
    <text evidence="3">The sequence shown here is derived from an EMBL/GenBank/DDBJ whole genome shotgun (WGS) entry which is preliminary data.</text>
</comment>
<name>A0A918MX20_9ALTE</name>
<organism evidence="3 4">
    <name type="scientific">Alteromonas halophila</name>
    <dbReference type="NCBI Taxonomy" id="516698"/>
    <lineage>
        <taxon>Bacteria</taxon>
        <taxon>Pseudomonadati</taxon>
        <taxon>Pseudomonadota</taxon>
        <taxon>Gammaproteobacteria</taxon>
        <taxon>Alteromonadales</taxon>
        <taxon>Alteromonadaceae</taxon>
        <taxon>Alteromonas/Salinimonas group</taxon>
        <taxon>Alteromonas</taxon>
    </lineage>
</organism>
<dbReference type="RefSeq" id="WP_189404535.1">
    <property type="nucleotide sequence ID" value="NZ_BMXP01000002.1"/>
</dbReference>
<evidence type="ECO:0000313" key="4">
    <source>
        <dbReference type="Proteomes" id="UP000631300"/>
    </source>
</evidence>
<protein>
    <recommendedName>
        <fullName evidence="2">DUF4168 domain-containing protein</fullName>
    </recommendedName>
</protein>
<keyword evidence="1" id="KW-0732">Signal</keyword>
<reference evidence="3" key="2">
    <citation type="submission" date="2020-09" db="EMBL/GenBank/DDBJ databases">
        <authorList>
            <person name="Sun Q."/>
            <person name="Kim S."/>
        </authorList>
    </citation>
    <scope>NUCLEOTIDE SEQUENCE</scope>
    <source>
        <strain evidence="3">KCTC 22164</strain>
    </source>
</reference>
<dbReference type="AlphaFoldDB" id="A0A918MX20"/>
<dbReference type="EMBL" id="BMXP01000002">
    <property type="protein sequence ID" value="GGW81170.1"/>
    <property type="molecule type" value="Genomic_DNA"/>
</dbReference>
<gene>
    <name evidence="3" type="ORF">GCM10007391_12880</name>
</gene>
<evidence type="ECO:0000256" key="1">
    <source>
        <dbReference type="SAM" id="SignalP"/>
    </source>
</evidence>
<dbReference type="Pfam" id="PF13767">
    <property type="entry name" value="DUF4168"/>
    <property type="match status" value="1"/>
</dbReference>